<keyword evidence="4 6" id="KW-0560">Oxidoreductase</keyword>
<comment type="subunit">
    <text evidence="2">Homodimer.</text>
</comment>
<dbReference type="InterPro" id="IPR023753">
    <property type="entry name" value="FAD/NAD-binding_dom"/>
</dbReference>
<dbReference type="InterPro" id="IPR050097">
    <property type="entry name" value="Ferredoxin-NADP_redctase_2"/>
</dbReference>
<sequence length="305" mass="32686">MADKRLDAIIIGGGPAGLSAALVLGRARRDALLLDEGKPRNRVTRESHGFVTRDGISPTEFRRIGLEQLAPYPSVRVRAGKAVEAAGENGRFRIVTEEGETYEARKLIFATGKKDLPLDVPGLQEVYGRSAFVCPFCDGWEMRERSLAILARGEHAMHMAKLLAAWSPRRTVLTNGQGGLDEVQIAELEAHGVAVRTGTIRRLQARDGMLERVEWTDGTSEPFGGMIFAPQLAAGSDLPQRLGCRADEAGTVEASEMGQTSVPGVYCAGDAMTARYQAIQAAALGSIAGAAVVGELMLEAWNAVE</sequence>
<accession>A0A2N5N4N9</accession>
<evidence type="ECO:0000256" key="4">
    <source>
        <dbReference type="ARBA" id="ARBA00023002"/>
    </source>
</evidence>
<keyword evidence="7" id="KW-1185">Reference proteome</keyword>
<feature type="domain" description="FAD/NAD(P)-binding" evidence="5">
    <location>
        <begin position="7"/>
        <end position="282"/>
    </location>
</feature>
<dbReference type="EC" id="1.8.1.9" evidence="6"/>
<dbReference type="OrthoDB" id="9806179at2"/>
<evidence type="ECO:0000259" key="5">
    <source>
        <dbReference type="Pfam" id="PF07992"/>
    </source>
</evidence>
<dbReference type="EMBL" id="NFEZ01000004">
    <property type="protein sequence ID" value="PLT45259.1"/>
    <property type="molecule type" value="Genomic_DNA"/>
</dbReference>
<dbReference type="Gene3D" id="3.50.50.60">
    <property type="entry name" value="FAD/NAD(P)-binding domain"/>
    <property type="match status" value="2"/>
</dbReference>
<dbReference type="PRINTS" id="PR00368">
    <property type="entry name" value="FADPNR"/>
</dbReference>
<evidence type="ECO:0000256" key="2">
    <source>
        <dbReference type="ARBA" id="ARBA00011738"/>
    </source>
</evidence>
<evidence type="ECO:0000313" key="7">
    <source>
        <dbReference type="Proteomes" id="UP000234789"/>
    </source>
</evidence>
<dbReference type="SUPFAM" id="SSF51905">
    <property type="entry name" value="FAD/NAD(P)-binding domain"/>
    <property type="match status" value="1"/>
</dbReference>
<dbReference type="GO" id="GO:0004791">
    <property type="term" value="F:thioredoxin-disulfide reductase (NADPH) activity"/>
    <property type="evidence" value="ECO:0007669"/>
    <property type="project" value="UniProtKB-EC"/>
</dbReference>
<name>A0A2N5N4N9_9BACL</name>
<organism evidence="6 7">
    <name type="scientific">Paenibacillus pasadenensis</name>
    <dbReference type="NCBI Taxonomy" id="217090"/>
    <lineage>
        <taxon>Bacteria</taxon>
        <taxon>Bacillati</taxon>
        <taxon>Bacillota</taxon>
        <taxon>Bacilli</taxon>
        <taxon>Bacillales</taxon>
        <taxon>Paenibacillaceae</taxon>
        <taxon>Paenibacillus</taxon>
    </lineage>
</organism>
<evidence type="ECO:0000256" key="3">
    <source>
        <dbReference type="ARBA" id="ARBA00022630"/>
    </source>
</evidence>
<keyword evidence="3" id="KW-0285">Flavoprotein</keyword>
<comment type="caution">
    <text evidence="6">The sequence shown here is derived from an EMBL/GenBank/DDBJ whole genome shotgun (WGS) entry which is preliminary data.</text>
</comment>
<dbReference type="Pfam" id="PF07992">
    <property type="entry name" value="Pyr_redox_2"/>
    <property type="match status" value="1"/>
</dbReference>
<evidence type="ECO:0000256" key="1">
    <source>
        <dbReference type="ARBA" id="ARBA00001974"/>
    </source>
</evidence>
<dbReference type="InterPro" id="IPR036188">
    <property type="entry name" value="FAD/NAD-bd_sf"/>
</dbReference>
<dbReference type="RefSeq" id="WP_028597831.1">
    <property type="nucleotide sequence ID" value="NZ_BIMM01000032.1"/>
</dbReference>
<comment type="cofactor">
    <cofactor evidence="1">
        <name>FAD</name>
        <dbReference type="ChEBI" id="CHEBI:57692"/>
    </cofactor>
</comment>
<dbReference type="PRINTS" id="PR00469">
    <property type="entry name" value="PNDRDTASEII"/>
</dbReference>
<evidence type="ECO:0000313" key="6">
    <source>
        <dbReference type="EMBL" id="PLT45259.1"/>
    </source>
</evidence>
<reference evidence="6 7" key="1">
    <citation type="submission" date="2017-05" db="EMBL/GenBank/DDBJ databases">
        <title>Functional genome analysis of Paenibacillus pasadenensis strain R16: insights on endophytic life style and antifungal activity.</title>
        <authorList>
            <person name="Passera A."/>
            <person name="Marcolungo L."/>
            <person name="Casati P."/>
            <person name="Brasca M."/>
            <person name="Quaglino F."/>
            <person name="Delledonne M."/>
        </authorList>
    </citation>
    <scope>NUCLEOTIDE SEQUENCE [LARGE SCALE GENOMIC DNA]</scope>
    <source>
        <strain evidence="6 7">R16</strain>
    </source>
</reference>
<gene>
    <name evidence="6" type="ORF">B8V81_3690</name>
</gene>
<protein>
    <submittedName>
        <fullName evidence="6">Thioredoxin reductase</fullName>
        <ecNumber evidence="6">1.8.1.9</ecNumber>
    </submittedName>
</protein>
<proteinExistence type="predicted"/>
<dbReference type="PANTHER" id="PTHR48105">
    <property type="entry name" value="THIOREDOXIN REDUCTASE 1-RELATED-RELATED"/>
    <property type="match status" value="1"/>
</dbReference>
<dbReference type="Proteomes" id="UP000234789">
    <property type="component" value="Unassembled WGS sequence"/>
</dbReference>
<dbReference type="AlphaFoldDB" id="A0A2N5N4N9"/>